<dbReference type="AlphaFoldDB" id="A0A0A2CAH5"/>
<dbReference type="CDD" id="cd06257">
    <property type="entry name" value="DnaJ"/>
    <property type="match status" value="1"/>
</dbReference>
<name>A0A0A2CAH5_PROMR</name>
<accession>A0A0A2CAH5</accession>
<dbReference type="RefSeq" id="WP_036904074.1">
    <property type="nucleotide sequence ID" value="NZ_CP138967.1"/>
</dbReference>
<proteinExistence type="predicted"/>
<sequence length="185" mass="20795">MAARKKRLTKLEVIALIGQIKGEKEISDEILLSFAEKINGGPFLSPKAKKPKAMTLAAAKKAVLSNFDCKTVTDLRKNKNFTMSMTGETIALKSKADWMKLYRRWIGVPPEERDQAGSNCINGINVLENFRPWHVFGLDSKTASKDDVKNAFRDLAKVHHPDVGGDKHVFERIQKMRDSLLALMK</sequence>
<evidence type="ECO:0000313" key="2">
    <source>
        <dbReference type="EMBL" id="KGG22527.1"/>
    </source>
</evidence>
<dbReference type="InterPro" id="IPR001623">
    <property type="entry name" value="DnaJ_domain"/>
</dbReference>
<dbReference type="SUPFAM" id="SSF46565">
    <property type="entry name" value="Chaperone J-domain"/>
    <property type="match status" value="1"/>
</dbReference>
<feature type="domain" description="J" evidence="1">
    <location>
        <begin position="131"/>
        <end position="185"/>
    </location>
</feature>
<dbReference type="PROSITE" id="PS50076">
    <property type="entry name" value="DNAJ_2"/>
    <property type="match status" value="1"/>
</dbReference>
<reference evidence="3" key="1">
    <citation type="journal article" date="2014" name="Sci. Data">
        <title>Genomes of diverse isolates of the marine cyanobacterium Prochlorococcus.</title>
        <authorList>
            <person name="Biller S."/>
            <person name="Berube P."/>
            <person name="Thompson J."/>
            <person name="Kelly L."/>
            <person name="Roggensack S."/>
            <person name="Awad L."/>
            <person name="Roache-Johnson K."/>
            <person name="Ding H."/>
            <person name="Giovannoni S.J."/>
            <person name="Moore L.R."/>
            <person name="Chisholm S.W."/>
        </authorList>
    </citation>
    <scope>NUCLEOTIDE SEQUENCE [LARGE SCALE GENOMIC DNA]</scope>
    <source>
        <strain evidence="3">PAC1</strain>
    </source>
</reference>
<evidence type="ECO:0000259" key="1">
    <source>
        <dbReference type="PROSITE" id="PS50076"/>
    </source>
</evidence>
<dbReference type="Proteomes" id="UP000030392">
    <property type="component" value="Unassembled WGS sequence"/>
</dbReference>
<evidence type="ECO:0000313" key="3">
    <source>
        <dbReference type="Proteomes" id="UP000030392"/>
    </source>
</evidence>
<dbReference type="Gene3D" id="1.10.287.110">
    <property type="entry name" value="DnaJ domain"/>
    <property type="match status" value="1"/>
</dbReference>
<dbReference type="SMART" id="SM00271">
    <property type="entry name" value="DnaJ"/>
    <property type="match status" value="1"/>
</dbReference>
<organism evidence="2 3">
    <name type="scientific">Prochlorococcus marinus str. PAC1</name>
    <dbReference type="NCBI Taxonomy" id="59924"/>
    <lineage>
        <taxon>Bacteria</taxon>
        <taxon>Bacillati</taxon>
        <taxon>Cyanobacteriota</taxon>
        <taxon>Cyanophyceae</taxon>
        <taxon>Synechococcales</taxon>
        <taxon>Prochlorococcaceae</taxon>
        <taxon>Prochlorococcus</taxon>
    </lineage>
</organism>
<gene>
    <name evidence="2" type="ORF">EV03_0045</name>
</gene>
<protein>
    <submittedName>
        <fullName evidence="2">DnaJ domain containing protein</fullName>
    </submittedName>
</protein>
<dbReference type="InterPro" id="IPR036869">
    <property type="entry name" value="J_dom_sf"/>
</dbReference>
<dbReference type="EMBL" id="JNAX01000001">
    <property type="protein sequence ID" value="KGG22527.1"/>
    <property type="molecule type" value="Genomic_DNA"/>
</dbReference>
<comment type="caution">
    <text evidence="2">The sequence shown here is derived from an EMBL/GenBank/DDBJ whole genome shotgun (WGS) entry which is preliminary data.</text>
</comment>